<sequence>MPRLTMMLAPPQVRRAARRRGVTKARLADELQTFVEVKPAPGRWKTAAHITTCVTLTVLALSFVLGPQLGLLGLTGTFLCTVSVKRTWRHRVTILACMTLAYVAALTIGVSVAGHAVLTTVALTAIAGVSVLLYHALVGDPPGPVFLTIGPAIGTYLPTVGVPGSRFLLAAGCGAVMSSVLSLALQYPQRHEPEDQAVDEAQEACDAYFESDPDGDFVETGRLRDTAYASIFSAAWALSAATGRRHPDPHWRELTKRLRRLHIEVVQRTAATRLPGAVIAVPVMAQARYLGRPPRRYLLRWGLSRSSLPALIARRAALAVLLTCVLAYALGVTHPYWAVMTTALLISLGGDRLTLTHRAAHRFVGTVVGVGLFFLVSLTHPSGWWVIVVALMCVYLLQWTVVRNYALGSMFITPMALLVASAGTAHKPIGELMLDRIFETALSCVICLFVLWAFGRRLPVLLVRRQFRRALRALERVLLLLADGEHNSERGVSARRDLVFEQLEAAHVLQIAQRDLPRVLGSWSELEASLGSATYVTLAACWTHDPLAHLDANAMASRLARLIHDLPPVSTQLVDATTIAASVDELLDVGGHGAAPRP</sequence>
<keyword evidence="8" id="KW-1185">Reference proteome</keyword>
<evidence type="ECO:0000256" key="2">
    <source>
        <dbReference type="ARBA" id="ARBA00022692"/>
    </source>
</evidence>
<accession>A0A075JIU4</accession>
<dbReference type="OrthoDB" id="4775591at2"/>
<dbReference type="RefSeq" id="WP_038569674.1">
    <property type="nucleotide sequence ID" value="NZ_CP008889.1"/>
</dbReference>
<evidence type="ECO:0000256" key="4">
    <source>
        <dbReference type="ARBA" id="ARBA00023136"/>
    </source>
</evidence>
<feature type="transmembrane region" description="Helical" evidence="5">
    <location>
        <begin position="92"/>
        <end position="110"/>
    </location>
</feature>
<feature type="transmembrane region" description="Helical" evidence="5">
    <location>
        <begin position="144"/>
        <end position="161"/>
    </location>
</feature>
<keyword evidence="3 5" id="KW-1133">Transmembrane helix</keyword>
<feature type="transmembrane region" description="Helical" evidence="5">
    <location>
        <begin position="437"/>
        <end position="455"/>
    </location>
</feature>
<feature type="domain" description="Integral membrane bound transporter" evidence="6">
    <location>
        <begin position="323"/>
        <end position="450"/>
    </location>
</feature>
<dbReference type="Pfam" id="PF13515">
    <property type="entry name" value="FUSC_2"/>
    <property type="match status" value="1"/>
</dbReference>
<evidence type="ECO:0000256" key="5">
    <source>
        <dbReference type="SAM" id="Phobius"/>
    </source>
</evidence>
<feature type="transmembrane region" description="Helical" evidence="5">
    <location>
        <begin position="312"/>
        <end position="330"/>
    </location>
</feature>
<feature type="transmembrane region" description="Helical" evidence="5">
    <location>
        <begin position="116"/>
        <end position="137"/>
    </location>
</feature>
<dbReference type="KEGG" id="dni:HX89_13165"/>
<gene>
    <name evidence="7" type="ORF">HX89_13165</name>
</gene>
<dbReference type="GeneID" id="41841998"/>
<feature type="transmembrane region" description="Helical" evidence="5">
    <location>
        <begin position="382"/>
        <end position="398"/>
    </location>
</feature>
<keyword evidence="2 5" id="KW-0812">Transmembrane</keyword>
<feature type="transmembrane region" description="Helical" evidence="5">
    <location>
        <begin position="47"/>
        <end position="80"/>
    </location>
</feature>
<dbReference type="eggNOG" id="COG4129">
    <property type="taxonomic scope" value="Bacteria"/>
</dbReference>
<dbReference type="Proteomes" id="UP000027986">
    <property type="component" value="Chromosome"/>
</dbReference>
<evidence type="ECO:0000256" key="1">
    <source>
        <dbReference type="ARBA" id="ARBA00004141"/>
    </source>
</evidence>
<dbReference type="AlphaFoldDB" id="A0A075JIU4"/>
<dbReference type="EMBL" id="CP008889">
    <property type="protein sequence ID" value="AIF41720.1"/>
    <property type="molecule type" value="Genomic_DNA"/>
</dbReference>
<proteinExistence type="predicted"/>
<feature type="transmembrane region" description="Helical" evidence="5">
    <location>
        <begin position="405"/>
        <end position="425"/>
    </location>
</feature>
<dbReference type="HOGENOM" id="CLU_466807_0_0_11"/>
<evidence type="ECO:0000256" key="3">
    <source>
        <dbReference type="ARBA" id="ARBA00022989"/>
    </source>
</evidence>
<dbReference type="InterPro" id="IPR049453">
    <property type="entry name" value="Memb_transporter_dom"/>
</dbReference>
<organism evidence="7 8">
    <name type="scientific">Dermacoccus nishinomiyaensis</name>
    <dbReference type="NCBI Taxonomy" id="1274"/>
    <lineage>
        <taxon>Bacteria</taxon>
        <taxon>Bacillati</taxon>
        <taxon>Actinomycetota</taxon>
        <taxon>Actinomycetes</taxon>
        <taxon>Micrococcales</taxon>
        <taxon>Dermacoccaceae</taxon>
        <taxon>Dermacoccus</taxon>
    </lineage>
</organism>
<feature type="transmembrane region" description="Helical" evidence="5">
    <location>
        <begin position="360"/>
        <end position="376"/>
    </location>
</feature>
<keyword evidence="4 5" id="KW-0472">Membrane</keyword>
<name>A0A075JIU4_9MICO</name>
<dbReference type="GO" id="GO:0016020">
    <property type="term" value="C:membrane"/>
    <property type="evidence" value="ECO:0007669"/>
    <property type="project" value="UniProtKB-SubCell"/>
</dbReference>
<evidence type="ECO:0000313" key="8">
    <source>
        <dbReference type="Proteomes" id="UP000027986"/>
    </source>
</evidence>
<evidence type="ECO:0000313" key="7">
    <source>
        <dbReference type="EMBL" id="AIF41720.1"/>
    </source>
</evidence>
<comment type="subcellular location">
    <subcellularLocation>
        <location evidence="1">Membrane</location>
        <topology evidence="1">Multi-pass membrane protein</topology>
    </subcellularLocation>
</comment>
<reference evidence="7 8" key="1">
    <citation type="submission" date="2014-07" db="EMBL/GenBank/DDBJ databases">
        <title>Genome Sequencing of Dermacoccus nishinomiyaensis.</title>
        <authorList>
            <person name="Hong K.W."/>
            <person name="Chan K.G."/>
        </authorList>
    </citation>
    <scope>NUCLEOTIDE SEQUENCE [LARGE SCALE GENOMIC DNA]</scope>
    <source>
        <strain evidence="7 8">M25</strain>
    </source>
</reference>
<evidence type="ECO:0000259" key="6">
    <source>
        <dbReference type="Pfam" id="PF13515"/>
    </source>
</evidence>
<protein>
    <recommendedName>
        <fullName evidence="6">Integral membrane bound transporter domain-containing protein</fullName>
    </recommendedName>
</protein>